<feature type="transmembrane region" description="Helical" evidence="2">
    <location>
        <begin position="51"/>
        <end position="71"/>
    </location>
</feature>
<protein>
    <submittedName>
        <fullName evidence="3">Uncharacterized protein</fullName>
    </submittedName>
</protein>
<keyword evidence="2" id="KW-1133">Transmembrane helix</keyword>
<accession>A0A346PG43</accession>
<dbReference type="RefSeq" id="WP_117364555.1">
    <property type="nucleotide sequence ID" value="NZ_CP024047.1"/>
</dbReference>
<dbReference type="GeneID" id="37638959"/>
<gene>
    <name evidence="3" type="ORF">AArc1_2172</name>
</gene>
<evidence type="ECO:0000256" key="1">
    <source>
        <dbReference type="SAM" id="MobiDB-lite"/>
    </source>
</evidence>
<feature type="compositionally biased region" description="Basic and acidic residues" evidence="1">
    <location>
        <begin position="227"/>
        <end position="240"/>
    </location>
</feature>
<evidence type="ECO:0000256" key="2">
    <source>
        <dbReference type="SAM" id="Phobius"/>
    </source>
</evidence>
<feature type="region of interest" description="Disordered" evidence="1">
    <location>
        <begin position="213"/>
        <end position="265"/>
    </location>
</feature>
<evidence type="ECO:0000313" key="3">
    <source>
        <dbReference type="EMBL" id="AXR78488.1"/>
    </source>
</evidence>
<sequence>MSDTSGTFGGWSDRLTYIAAHGQLVVLGVLVSIGAAIVWLRPSVPGVPPIVFGWLAALTLLGPPLLALFVTGARWLREARMVTVHHINGVTDEREKYYVEPGVWESKTVEGPSPYPVNDREAYEVREFDWHDDTGDLIVTGCYYSELADSKLTTVKTMLEDIHGDLIETAVAYNKLRARISKMGVEIERDTINTHAEADERGLMTHRTSVKKRFEAAEEDSQEWSTDEIKDIGDYEHDFDPAEPMEPVTMNSGQQAAATDGGNDQ</sequence>
<reference evidence="4" key="1">
    <citation type="submission" date="2017-10" db="EMBL/GenBank/DDBJ databases">
        <title>Phenotypic and genomic properties of facultatively anaerobic sulfur-reducing natronoarchaea from hypersaline soda lakes.</title>
        <authorList>
            <person name="Sorokin D.Y."/>
            <person name="Kublanov I.V."/>
            <person name="Roman P."/>
            <person name="Sinninghe Damste J.S."/>
            <person name="Golyshin P.N."/>
            <person name="Rojo D."/>
            <person name="Ciordia S."/>
            <person name="Mena Md.C."/>
            <person name="Ferrer M."/>
            <person name="Messina E."/>
            <person name="Smedile F."/>
            <person name="La Spada G."/>
            <person name="La Cono V."/>
            <person name="Yakimov M.M."/>
        </authorList>
    </citation>
    <scope>NUCLEOTIDE SEQUENCE [LARGE SCALE GENOMIC DNA]</scope>
    <source>
        <strain evidence="4">AArc1</strain>
    </source>
</reference>
<feature type="transmembrane region" description="Helical" evidence="2">
    <location>
        <begin position="15"/>
        <end position="39"/>
    </location>
</feature>
<dbReference type="AlphaFoldDB" id="A0A346PG43"/>
<evidence type="ECO:0000313" key="4">
    <source>
        <dbReference type="Proteomes" id="UP000258707"/>
    </source>
</evidence>
<keyword evidence="2" id="KW-0812">Transmembrane</keyword>
<name>A0A346PG43_9EURY</name>
<dbReference type="EMBL" id="CP024047">
    <property type="protein sequence ID" value="AXR78488.1"/>
    <property type="molecule type" value="Genomic_DNA"/>
</dbReference>
<feature type="compositionally biased region" description="Acidic residues" evidence="1">
    <location>
        <begin position="217"/>
        <end position="226"/>
    </location>
</feature>
<dbReference type="Proteomes" id="UP000258707">
    <property type="component" value="Chromosome"/>
</dbReference>
<organism evidence="3 4">
    <name type="scientific">Natrarchaeobaculum sulfurireducens</name>
    <dbReference type="NCBI Taxonomy" id="2044521"/>
    <lineage>
        <taxon>Archaea</taxon>
        <taxon>Methanobacteriati</taxon>
        <taxon>Methanobacteriota</taxon>
        <taxon>Stenosarchaea group</taxon>
        <taxon>Halobacteria</taxon>
        <taxon>Halobacteriales</taxon>
        <taxon>Natrialbaceae</taxon>
        <taxon>Natrarchaeobaculum</taxon>
    </lineage>
</organism>
<proteinExistence type="predicted"/>
<dbReference type="KEGG" id="nan:AArc1_2172"/>
<keyword evidence="2" id="KW-0472">Membrane</keyword>